<dbReference type="PRINTS" id="PR00260">
    <property type="entry name" value="CHEMTRNSDUCR"/>
</dbReference>
<evidence type="ECO:0000313" key="9">
    <source>
        <dbReference type="EMBL" id="USH04873.1"/>
    </source>
</evidence>
<dbReference type="Pfam" id="PF13188">
    <property type="entry name" value="PAS_8"/>
    <property type="match status" value="1"/>
</dbReference>
<feature type="region of interest" description="Disordered" evidence="5">
    <location>
        <begin position="944"/>
        <end position="996"/>
    </location>
</feature>
<feature type="domain" description="HAMP" evidence="8">
    <location>
        <begin position="343"/>
        <end position="396"/>
    </location>
</feature>
<dbReference type="InterPro" id="IPR003660">
    <property type="entry name" value="HAMP_dom"/>
</dbReference>
<dbReference type="Pfam" id="PF00015">
    <property type="entry name" value="MCPsignal"/>
    <property type="match status" value="1"/>
</dbReference>
<dbReference type="SUPFAM" id="SSF58104">
    <property type="entry name" value="Methyl-accepting chemotaxis protein (MCP) signaling domain"/>
    <property type="match status" value="1"/>
</dbReference>
<name>A0ABY4X0Z0_9GAMM</name>
<keyword evidence="1" id="KW-0488">Methylation</keyword>
<sequence>MKHKIFRITIGKRLAFGFGLILAILVTAVVISNDRLRNLQKLELELVNSTFPSTLAASELVGEINKSLAILRGYLVLGDEELITQRQDVWENIDNQMVVLKENKLNNQHIVGYAEKLSALDVSLKQYRGAQDEAEQVAHTEDEQPAMKMYKQDIAPIVMSLLQDINQLAQLEQSLPATPERKKLLGVFANSSASLSLGLASARSYLIGGDENYKATYFQHWTTNSSAFYEIESKRHLLTREQRELFDSYSSVRDRFANEVEKMFKLRESKRWNMSQYLLGTKAAPLSVLSLQLVQDLDALQRAQLKKEVAQLDEMNASISEVLKLTGIIGIFVGIFIAFIITRSVTRPIIGMTRSLKSVAREGDYSIRLPVRGSDEVCQSAIAFNNLMSETQNALNEINQVMERIAEGDLSLRINGDYKGDLLSIKESTNASLINAEKAEYVKQSFQNEARRVAEENARVRQALDSVSNNIMMANSEQQVIYINNAAQEMLINAKEDFKQELPHFDPEDVVGHSIDLFHKDPHHQRQILEGITESFTSEFFVGNKVMAINAQPMFDNEGERIGTVIEWMDRTDEVAIEREIDNVISSAAHGDFSTRIEMEGKQGFFYNLAEGLNTLTSNIDHSLADMQRILAAMAKGDLTERMEKNYAGRLGLLKQDTNQTIDKLTDVIRRIRETASTVSVSSREIVSGNQDLSMRTDEQATSLQATATSMEEMTSTVKQSAENAFSTKLVSMKARAKAREGGEAITRTINAMEDISTASSEIGEIIGVIDEIAFQTNLLALNAAVEAARAGEQGRGFAVVAGEVRSLAQRSASAAKEIKELIEASNKKVAVGAEYVSNSGKTLAEIVSMVEEMGGKMAEISDAAQEQSIGIEQVNLSITKMDTVTQKNAVLVEEVTTASEGMWSLSQDMTEMVAFFNLSEEDDTDLIAQGASQDLNDDEFLEFSDDSYRDPNDGIEEAQSPSEKPKFQFASKKKDDLEDDDDDIEFEFYDGDNDK</sequence>
<dbReference type="CDD" id="cd00130">
    <property type="entry name" value="PAS"/>
    <property type="match status" value="1"/>
</dbReference>
<evidence type="ECO:0000256" key="3">
    <source>
        <dbReference type="ARBA" id="ARBA00029447"/>
    </source>
</evidence>
<dbReference type="InterPro" id="IPR035965">
    <property type="entry name" value="PAS-like_dom_sf"/>
</dbReference>
<proteinExistence type="inferred from homology"/>
<dbReference type="PROSITE" id="PS50885">
    <property type="entry name" value="HAMP"/>
    <property type="match status" value="2"/>
</dbReference>
<dbReference type="EMBL" id="CP082276">
    <property type="protein sequence ID" value="USH04873.1"/>
    <property type="molecule type" value="Genomic_DNA"/>
</dbReference>
<evidence type="ECO:0000256" key="4">
    <source>
        <dbReference type="PROSITE-ProRule" id="PRU00284"/>
    </source>
</evidence>
<keyword evidence="10" id="KW-1185">Reference proteome</keyword>
<dbReference type="InterPro" id="IPR051310">
    <property type="entry name" value="MCP_chemotaxis"/>
</dbReference>
<evidence type="ECO:0000259" key="7">
    <source>
        <dbReference type="PROSITE" id="PS50112"/>
    </source>
</evidence>
<organism evidence="9 10">
    <name type="scientific">Grimontia kaedaensis</name>
    <dbReference type="NCBI Taxonomy" id="2872157"/>
    <lineage>
        <taxon>Bacteria</taxon>
        <taxon>Pseudomonadati</taxon>
        <taxon>Pseudomonadota</taxon>
        <taxon>Gammaproteobacteria</taxon>
        <taxon>Vibrionales</taxon>
        <taxon>Vibrionaceae</taxon>
        <taxon>Grimontia</taxon>
    </lineage>
</organism>
<evidence type="ECO:0000256" key="1">
    <source>
        <dbReference type="ARBA" id="ARBA00022481"/>
    </source>
</evidence>
<feature type="compositionally biased region" description="Acidic residues" evidence="5">
    <location>
        <begin position="978"/>
        <end position="996"/>
    </location>
</feature>
<dbReference type="CDD" id="cd06225">
    <property type="entry name" value="HAMP"/>
    <property type="match status" value="1"/>
</dbReference>
<dbReference type="PANTHER" id="PTHR43531:SF14">
    <property type="entry name" value="METHYL-ACCEPTING CHEMOTAXIS PROTEIN I-RELATED"/>
    <property type="match status" value="1"/>
</dbReference>
<evidence type="ECO:0000256" key="2">
    <source>
        <dbReference type="ARBA" id="ARBA00023224"/>
    </source>
</evidence>
<feature type="domain" description="HAMP" evidence="8">
    <location>
        <begin position="618"/>
        <end position="670"/>
    </location>
</feature>
<dbReference type="SMART" id="SM00304">
    <property type="entry name" value="HAMP"/>
    <property type="match status" value="2"/>
</dbReference>
<dbReference type="Proteomes" id="UP001056255">
    <property type="component" value="Chromosome II"/>
</dbReference>
<reference evidence="9" key="1">
    <citation type="submission" date="2021-08" db="EMBL/GenBank/DDBJ databases">
        <authorList>
            <person name="Sakaguchi M."/>
            <person name="Kikuchi T."/>
            <person name="Urbanczyk H."/>
        </authorList>
    </citation>
    <scope>NUCLEOTIDE SEQUENCE</scope>
    <source>
        <strain evidence="9">020920N</strain>
    </source>
</reference>
<dbReference type="Gene3D" id="6.10.340.10">
    <property type="match status" value="1"/>
</dbReference>
<dbReference type="RefSeq" id="WP_251881100.1">
    <property type="nucleotide sequence ID" value="NZ_CP082276.1"/>
</dbReference>
<feature type="domain" description="PAS" evidence="7">
    <location>
        <begin position="456"/>
        <end position="491"/>
    </location>
</feature>
<evidence type="ECO:0000259" key="8">
    <source>
        <dbReference type="PROSITE" id="PS50885"/>
    </source>
</evidence>
<protein>
    <submittedName>
        <fullName evidence="9">HAMP domain-containing protein</fullName>
    </submittedName>
</protein>
<dbReference type="InterPro" id="IPR004089">
    <property type="entry name" value="MCPsignal_dom"/>
</dbReference>
<dbReference type="PROSITE" id="PS50112">
    <property type="entry name" value="PAS"/>
    <property type="match status" value="1"/>
</dbReference>
<keyword evidence="2 4" id="KW-0807">Transducer</keyword>
<dbReference type="Pfam" id="PF18947">
    <property type="entry name" value="HAMP_2"/>
    <property type="match status" value="2"/>
</dbReference>
<dbReference type="InterPro" id="IPR000014">
    <property type="entry name" value="PAS"/>
</dbReference>
<dbReference type="SUPFAM" id="SSF55785">
    <property type="entry name" value="PYP-like sensor domain (PAS domain)"/>
    <property type="match status" value="1"/>
</dbReference>
<feature type="domain" description="Methyl-accepting transducer" evidence="6">
    <location>
        <begin position="675"/>
        <end position="904"/>
    </location>
</feature>
<dbReference type="Gene3D" id="1.10.287.950">
    <property type="entry name" value="Methyl-accepting chemotaxis protein"/>
    <property type="match status" value="1"/>
</dbReference>
<dbReference type="PANTHER" id="PTHR43531">
    <property type="entry name" value="PROTEIN ICFG"/>
    <property type="match status" value="1"/>
</dbReference>
<accession>A0ABY4X0Z0</accession>
<evidence type="ECO:0000256" key="5">
    <source>
        <dbReference type="SAM" id="MobiDB-lite"/>
    </source>
</evidence>
<dbReference type="SMART" id="SM00283">
    <property type="entry name" value="MA"/>
    <property type="match status" value="1"/>
</dbReference>
<comment type="similarity">
    <text evidence="3">Belongs to the methyl-accepting chemotaxis (MCP) protein family.</text>
</comment>
<dbReference type="CDD" id="cd11386">
    <property type="entry name" value="MCP_signal"/>
    <property type="match status" value="1"/>
</dbReference>
<evidence type="ECO:0000259" key="6">
    <source>
        <dbReference type="PROSITE" id="PS50111"/>
    </source>
</evidence>
<gene>
    <name evidence="9" type="ORF">K6Q96_24550</name>
</gene>
<dbReference type="PROSITE" id="PS50111">
    <property type="entry name" value="CHEMOTAXIS_TRANSDUC_2"/>
    <property type="match status" value="1"/>
</dbReference>
<dbReference type="Gene3D" id="3.30.450.20">
    <property type="entry name" value="PAS domain"/>
    <property type="match status" value="1"/>
</dbReference>
<evidence type="ECO:0000313" key="10">
    <source>
        <dbReference type="Proteomes" id="UP001056255"/>
    </source>
</evidence>
<dbReference type="InterPro" id="IPR004090">
    <property type="entry name" value="Chemotax_Me-accpt_rcpt"/>
</dbReference>